<evidence type="ECO:0000313" key="1">
    <source>
        <dbReference type="EMBL" id="KAJ0181539.1"/>
    </source>
</evidence>
<dbReference type="EMBL" id="CM034390">
    <property type="protein sequence ID" value="KAJ0181539.1"/>
    <property type="molecule type" value="Genomic_DNA"/>
</dbReference>
<name>A0ACC1DCS8_9NEOP</name>
<reference evidence="1 2" key="1">
    <citation type="journal article" date="2021" name="Front. Genet.">
        <title>Chromosome-Level Genome Assembly Reveals Significant Gene Expansion in the Toll and IMD Signaling Pathways of Dendrolimus kikuchii.</title>
        <authorList>
            <person name="Zhou J."/>
            <person name="Wu P."/>
            <person name="Xiong Z."/>
            <person name="Liu N."/>
            <person name="Zhao N."/>
            <person name="Ji M."/>
            <person name="Qiu Y."/>
            <person name="Yang B."/>
        </authorList>
    </citation>
    <scope>NUCLEOTIDE SEQUENCE [LARGE SCALE GENOMIC DNA]</scope>
    <source>
        <strain evidence="1">Ann1</strain>
    </source>
</reference>
<dbReference type="Proteomes" id="UP000824533">
    <property type="component" value="Linkage Group LG04"/>
</dbReference>
<keyword evidence="2" id="KW-1185">Reference proteome</keyword>
<evidence type="ECO:0000313" key="2">
    <source>
        <dbReference type="Proteomes" id="UP000824533"/>
    </source>
</evidence>
<gene>
    <name evidence="1" type="ORF">K1T71_002261</name>
</gene>
<accession>A0ACC1DCS8</accession>
<proteinExistence type="predicted"/>
<sequence>MSRLRFYLLIAVIYSCSSIGQGGLTTEKPVVIPVMPSPSDVLPVGPAIEGKDIPDASDDNKHSTTTTTTTTTTTSTTTPKTTTITTTTTTTAKTTTSSTTSTTTTPAPPTTTPKPGPLPTPTKGLWTYKNETDNKTCIVIQFAAQLNVTYNKLVENVTILGHELMNIPANATVQNGSCLGEDQWLTITWTQPISNLSLPNNVTIVFHRNKTTGNYALKNFNISLSPDLFVNSTSKEPLELYHGAEWMTPLSTSYKCTTPTRLNMSSESPSVVAALTLTDLQEEAFRSSTNKDFSSARECGGGDVPDAVPIAVGRKVSH</sequence>
<protein>
    <submittedName>
        <fullName evidence="1">Uncharacterized protein</fullName>
    </submittedName>
</protein>
<comment type="caution">
    <text evidence="1">The sequence shown here is derived from an EMBL/GenBank/DDBJ whole genome shotgun (WGS) entry which is preliminary data.</text>
</comment>
<organism evidence="1 2">
    <name type="scientific">Dendrolimus kikuchii</name>
    <dbReference type="NCBI Taxonomy" id="765133"/>
    <lineage>
        <taxon>Eukaryota</taxon>
        <taxon>Metazoa</taxon>
        <taxon>Ecdysozoa</taxon>
        <taxon>Arthropoda</taxon>
        <taxon>Hexapoda</taxon>
        <taxon>Insecta</taxon>
        <taxon>Pterygota</taxon>
        <taxon>Neoptera</taxon>
        <taxon>Endopterygota</taxon>
        <taxon>Lepidoptera</taxon>
        <taxon>Glossata</taxon>
        <taxon>Ditrysia</taxon>
        <taxon>Bombycoidea</taxon>
        <taxon>Lasiocampidae</taxon>
        <taxon>Dendrolimus</taxon>
    </lineage>
</organism>